<dbReference type="Gene3D" id="3.40.50.620">
    <property type="entry name" value="HUPs"/>
    <property type="match status" value="1"/>
</dbReference>
<dbReference type="PATRIC" id="fig|178901.16.peg.4276"/>
<dbReference type="InterPro" id="IPR003848">
    <property type="entry name" value="DUF218"/>
</dbReference>
<gene>
    <name evidence="2" type="ORF">Amal_03930</name>
</gene>
<name>A0A177G3G3_9PROT</name>
<dbReference type="CDD" id="cd06259">
    <property type="entry name" value="YdcF-like"/>
    <property type="match status" value="1"/>
</dbReference>
<dbReference type="AlphaFoldDB" id="A0A177G3G3"/>
<dbReference type="Proteomes" id="UP000077349">
    <property type="component" value="Unassembled WGS sequence"/>
</dbReference>
<organism evidence="2 3">
    <name type="scientific">Acetobacter malorum</name>
    <dbReference type="NCBI Taxonomy" id="178901"/>
    <lineage>
        <taxon>Bacteria</taxon>
        <taxon>Pseudomonadati</taxon>
        <taxon>Pseudomonadota</taxon>
        <taxon>Alphaproteobacteria</taxon>
        <taxon>Acetobacterales</taxon>
        <taxon>Acetobacteraceae</taxon>
        <taxon>Acetobacter</taxon>
    </lineage>
</organism>
<evidence type="ECO:0000313" key="2">
    <source>
        <dbReference type="EMBL" id="OAG74909.1"/>
    </source>
</evidence>
<proteinExistence type="predicted"/>
<evidence type="ECO:0000259" key="1">
    <source>
        <dbReference type="Pfam" id="PF02698"/>
    </source>
</evidence>
<dbReference type="InterPro" id="IPR051599">
    <property type="entry name" value="Cell_Envelope_Assoc"/>
</dbReference>
<evidence type="ECO:0000313" key="3">
    <source>
        <dbReference type="Proteomes" id="UP000077349"/>
    </source>
</evidence>
<feature type="domain" description="DUF218" evidence="1">
    <location>
        <begin position="20"/>
        <end position="165"/>
    </location>
</feature>
<dbReference type="GO" id="GO:0005886">
    <property type="term" value="C:plasma membrane"/>
    <property type="evidence" value="ECO:0007669"/>
    <property type="project" value="TreeGrafter"/>
</dbReference>
<accession>A0A177G3G3</accession>
<dbReference type="Pfam" id="PF02698">
    <property type="entry name" value="DUF218"/>
    <property type="match status" value="1"/>
</dbReference>
<dbReference type="InterPro" id="IPR014729">
    <property type="entry name" value="Rossmann-like_a/b/a_fold"/>
</dbReference>
<reference evidence="2 3" key="1">
    <citation type="submission" date="2016-03" db="EMBL/GenBank/DDBJ databases">
        <title>Draft genome sequence of Acetobacter malorum CECT 7742, a strain isolated from strawberry vinegar.</title>
        <authorList>
            <person name="Sainz F."/>
            <person name="Mas A."/>
            <person name="Torija M.J."/>
        </authorList>
    </citation>
    <scope>NUCLEOTIDE SEQUENCE [LARGE SCALE GENOMIC DNA]</scope>
    <source>
        <strain evidence="2 3">CECT 7742</strain>
    </source>
</reference>
<dbReference type="PANTHER" id="PTHR30336:SF20">
    <property type="entry name" value="DUF218 DOMAIN-CONTAINING PROTEIN"/>
    <property type="match status" value="1"/>
</dbReference>
<protein>
    <recommendedName>
        <fullName evidence="1">DUF218 domain-containing protein</fullName>
    </recommendedName>
</protein>
<comment type="caution">
    <text evidence="2">The sequence shown here is derived from an EMBL/GenBank/DDBJ whole genome shotgun (WGS) entry which is preliminary data.</text>
</comment>
<sequence length="183" mass="20010">MMLAPETPASKTNGPAVTPIIIFGAALRPDGTPSPALLHRVLAAVQFGARQNAPLYLVTGDVPRHGLTESSVMRRLLLEAGISPEAILEDHAATDTFDSVVNCTKILKEQGFDGHNLALTTSTYHLPRCLLLMRLAGWRVRAVPFPFPVTGRESIFRTGLRIGHELIASLWDALLVLCWRIVR</sequence>
<dbReference type="EMBL" id="LVHD01000223">
    <property type="protein sequence ID" value="OAG74909.1"/>
    <property type="molecule type" value="Genomic_DNA"/>
</dbReference>
<dbReference type="PANTHER" id="PTHR30336">
    <property type="entry name" value="INNER MEMBRANE PROTEIN, PROBABLE PERMEASE"/>
    <property type="match status" value="1"/>
</dbReference>